<evidence type="ECO:0000313" key="11">
    <source>
        <dbReference type="EMBL" id="OBA28128.1"/>
    </source>
</evidence>
<comment type="subcellular location">
    <subcellularLocation>
        <location evidence="1">Nucleus</location>
    </subcellularLocation>
</comment>
<protein>
    <submittedName>
        <fullName evidence="11">NTF2-like protein</fullName>
    </submittedName>
</protein>
<dbReference type="PANTHER" id="PTHR10662">
    <property type="entry name" value="NUCLEAR RNA EXPORT FACTOR"/>
    <property type="match status" value="1"/>
</dbReference>
<keyword evidence="5" id="KW-0677">Repeat</keyword>
<dbReference type="PANTHER" id="PTHR10662:SF22">
    <property type="entry name" value="NUCLEAR RNA EXPORT FACTOR 1"/>
    <property type="match status" value="1"/>
</dbReference>
<dbReference type="GO" id="GO:0003723">
    <property type="term" value="F:RNA binding"/>
    <property type="evidence" value="ECO:0007669"/>
    <property type="project" value="TreeGrafter"/>
</dbReference>
<dbReference type="PROSITE" id="PS50177">
    <property type="entry name" value="NTF2_DOMAIN"/>
    <property type="match status" value="1"/>
</dbReference>
<keyword evidence="3" id="KW-0813">Transport</keyword>
<evidence type="ECO:0000256" key="4">
    <source>
        <dbReference type="ARBA" id="ARBA00022614"/>
    </source>
</evidence>
<evidence type="ECO:0000256" key="1">
    <source>
        <dbReference type="ARBA" id="ARBA00004123"/>
    </source>
</evidence>
<feature type="domain" description="NTF2" evidence="9">
    <location>
        <begin position="314"/>
        <end position="511"/>
    </location>
</feature>
<dbReference type="Gene3D" id="1.10.8.10">
    <property type="entry name" value="DNA helicase RuvA subunit, C-terminal domain"/>
    <property type="match status" value="1"/>
</dbReference>
<dbReference type="Gene3D" id="3.10.450.50">
    <property type="match status" value="1"/>
</dbReference>
<evidence type="ECO:0000256" key="8">
    <source>
        <dbReference type="SAM" id="MobiDB-lite"/>
    </source>
</evidence>
<evidence type="ECO:0000256" key="7">
    <source>
        <dbReference type="ARBA" id="ARBA00023242"/>
    </source>
</evidence>
<dbReference type="GO" id="GO:0016973">
    <property type="term" value="P:poly(A)+ mRNA export from nucleus"/>
    <property type="evidence" value="ECO:0007669"/>
    <property type="project" value="TreeGrafter"/>
</dbReference>
<dbReference type="InterPro" id="IPR001611">
    <property type="entry name" value="Leu-rich_rpt"/>
</dbReference>
<dbReference type="PROSITE" id="PS51450">
    <property type="entry name" value="LRR"/>
    <property type="match status" value="1"/>
</dbReference>
<comment type="similarity">
    <text evidence="2">Belongs to the NXF family.</text>
</comment>
<evidence type="ECO:0000256" key="3">
    <source>
        <dbReference type="ARBA" id="ARBA00022448"/>
    </source>
</evidence>
<evidence type="ECO:0000313" key="12">
    <source>
        <dbReference type="Proteomes" id="UP000092321"/>
    </source>
</evidence>
<evidence type="ECO:0000259" key="10">
    <source>
        <dbReference type="PROSITE" id="PS51281"/>
    </source>
</evidence>
<dbReference type="SUPFAM" id="SSF46934">
    <property type="entry name" value="UBA-like"/>
    <property type="match status" value="1"/>
</dbReference>
<feature type="compositionally biased region" description="Low complexity" evidence="8">
    <location>
        <begin position="460"/>
        <end position="476"/>
    </location>
</feature>
<dbReference type="Proteomes" id="UP000092321">
    <property type="component" value="Unassembled WGS sequence"/>
</dbReference>
<reference evidence="12" key="1">
    <citation type="journal article" date="2016" name="Proc. Natl. Acad. Sci. U.S.A.">
        <title>Comparative genomics of biotechnologically important yeasts.</title>
        <authorList>
            <person name="Riley R."/>
            <person name="Haridas S."/>
            <person name="Wolfe K.H."/>
            <person name="Lopes M.R."/>
            <person name="Hittinger C.T."/>
            <person name="Goeker M."/>
            <person name="Salamov A.A."/>
            <person name="Wisecaver J.H."/>
            <person name="Long T.M."/>
            <person name="Calvey C.H."/>
            <person name="Aerts A.L."/>
            <person name="Barry K.W."/>
            <person name="Choi C."/>
            <person name="Clum A."/>
            <person name="Coughlan A.Y."/>
            <person name="Deshpande S."/>
            <person name="Douglass A.P."/>
            <person name="Hanson S.J."/>
            <person name="Klenk H.-P."/>
            <person name="LaButti K.M."/>
            <person name="Lapidus A."/>
            <person name="Lindquist E.A."/>
            <person name="Lipzen A.M."/>
            <person name="Meier-Kolthoff J.P."/>
            <person name="Ohm R.A."/>
            <person name="Otillar R.P."/>
            <person name="Pangilinan J.L."/>
            <person name="Peng Y."/>
            <person name="Rokas A."/>
            <person name="Rosa C.A."/>
            <person name="Scheuner C."/>
            <person name="Sibirny A.A."/>
            <person name="Slot J.C."/>
            <person name="Stielow J.B."/>
            <person name="Sun H."/>
            <person name="Kurtzman C.P."/>
            <person name="Blackwell M."/>
            <person name="Grigoriev I.V."/>
            <person name="Jeffries T.W."/>
        </authorList>
    </citation>
    <scope>NUCLEOTIDE SEQUENCE [LARGE SCALE GENOMIC DNA]</scope>
    <source>
        <strain evidence="12">NRRL Y-1626</strain>
    </source>
</reference>
<organism evidence="11 12">
    <name type="scientific">Hanseniaspora valbyensis NRRL Y-1626</name>
    <dbReference type="NCBI Taxonomy" id="766949"/>
    <lineage>
        <taxon>Eukaryota</taxon>
        <taxon>Fungi</taxon>
        <taxon>Dikarya</taxon>
        <taxon>Ascomycota</taxon>
        <taxon>Saccharomycotina</taxon>
        <taxon>Saccharomycetes</taxon>
        <taxon>Saccharomycodales</taxon>
        <taxon>Saccharomycodaceae</taxon>
        <taxon>Hanseniaspora</taxon>
    </lineage>
</organism>
<dbReference type="InterPro" id="IPR030217">
    <property type="entry name" value="NXF_fam"/>
</dbReference>
<keyword evidence="12" id="KW-1185">Reference proteome</keyword>
<evidence type="ECO:0000256" key="6">
    <source>
        <dbReference type="ARBA" id="ARBA00022816"/>
    </source>
</evidence>
<name>A0A1B7THI0_9ASCO</name>
<feature type="domain" description="TAP-C" evidence="10">
    <location>
        <begin position="557"/>
        <end position="608"/>
    </location>
</feature>
<gene>
    <name evidence="11" type="ORF">HANVADRAFT_51838</name>
</gene>
<proteinExistence type="inferred from homology"/>
<dbReference type="AlphaFoldDB" id="A0A1B7THI0"/>
<dbReference type="SMART" id="SM00804">
    <property type="entry name" value="TAP_C"/>
    <property type="match status" value="1"/>
</dbReference>
<dbReference type="InterPro" id="IPR018222">
    <property type="entry name" value="Nuclear_transport_factor_2_euk"/>
</dbReference>
<dbReference type="InterPro" id="IPR002075">
    <property type="entry name" value="NTF2_dom"/>
</dbReference>
<accession>A0A1B7THI0</accession>
<feature type="region of interest" description="Disordered" evidence="8">
    <location>
        <begin position="1"/>
        <end position="22"/>
    </location>
</feature>
<dbReference type="Pfam" id="PF03943">
    <property type="entry name" value="TAP_C"/>
    <property type="match status" value="1"/>
</dbReference>
<dbReference type="InterPro" id="IPR057125">
    <property type="entry name" value="NXF1/2/3/5-like_LRR"/>
</dbReference>
<dbReference type="Pfam" id="PF22602">
    <property type="entry name" value="NXF_NTF2"/>
    <property type="match status" value="1"/>
</dbReference>
<keyword evidence="4" id="KW-0433">Leucine-rich repeat</keyword>
<dbReference type="Pfam" id="PF24048">
    <property type="entry name" value="LRR_NXF1-5"/>
    <property type="match status" value="1"/>
</dbReference>
<sequence length="608" mass="68544">MYNNNNNRYNNKNHNNNNNTNNNITIKITGGGVNPQMNGRDFTNFIFKKTRYNLYNWQVPPQNQQLQGQFYQFYGEVNSKNVAQQLCSFSGMLKYNNLNPPLRFEQIQNSNANANSLNQVSSNTASGAGKVLNEFVMQRYNPSAKMLNLSNFIQDPVLQPTGLLNNTTKLTLGLLKIVDLLQKNSGVVIETLDLSGNGFKDLSSIKDLPLILPNLVNLSLSNNMINRSALFSIHWKNKFIKMRELIVMNNPMCSSPSFQSDIMTAFPKLILLDSQIVRDEAKVQLLYNLLPNTQTNAPGKLKQFFFESNDIGSYTTQFLGNFFKLWDDQLNRQQLTSLYQQESQFSISIDSSIPPASTEKSDQHPNFNVYNNLNRNLNKLPMSSSQTAMKNRVARLYKGNMAIGTAFNQLPSVKHFLLEDPTNYSIQNVKYSAINGMIVVIHGYFEEIGDPIDKTNMPKSSTSSNSRRGGRYNSYSQGTSVKYGKKSFDRTLCLIPGENGTPIIVSDILNIRSYVGPSWVYESEKKDPITPPASASSSTMNANIAAPNEILIANTPEEKQHLCLKVQQYTKLNQQWAIMLCEQSNWNYDLAIRGFNSSVANIPPTAYQ</sequence>
<dbReference type="PROSITE" id="PS51281">
    <property type="entry name" value="TAP_C"/>
    <property type="match status" value="1"/>
</dbReference>
<dbReference type="InterPro" id="IPR032675">
    <property type="entry name" value="LRR_dom_sf"/>
</dbReference>
<dbReference type="CDD" id="cd14342">
    <property type="entry name" value="UBA_TAP-C"/>
    <property type="match status" value="1"/>
</dbReference>
<evidence type="ECO:0000256" key="5">
    <source>
        <dbReference type="ARBA" id="ARBA00022737"/>
    </source>
</evidence>
<evidence type="ECO:0000256" key="2">
    <source>
        <dbReference type="ARBA" id="ARBA00009285"/>
    </source>
</evidence>
<dbReference type="EMBL" id="LXPE01000005">
    <property type="protein sequence ID" value="OBA28128.1"/>
    <property type="molecule type" value="Genomic_DNA"/>
</dbReference>
<feature type="region of interest" description="Disordered" evidence="8">
    <location>
        <begin position="452"/>
        <end position="478"/>
    </location>
</feature>
<dbReference type="InterPro" id="IPR009060">
    <property type="entry name" value="UBA-like_sf"/>
</dbReference>
<dbReference type="GO" id="GO:0005634">
    <property type="term" value="C:nucleus"/>
    <property type="evidence" value="ECO:0007669"/>
    <property type="project" value="UniProtKB-SubCell"/>
</dbReference>
<evidence type="ECO:0000259" key="9">
    <source>
        <dbReference type="PROSITE" id="PS50177"/>
    </source>
</evidence>
<comment type="caution">
    <text evidence="11">The sequence shown here is derived from an EMBL/GenBank/DDBJ whole genome shotgun (WGS) entry which is preliminary data.</text>
</comment>
<dbReference type="InterPro" id="IPR005637">
    <property type="entry name" value="TAP_C_dom"/>
</dbReference>
<dbReference type="InterPro" id="IPR032710">
    <property type="entry name" value="NTF2-like_dom_sf"/>
</dbReference>
<dbReference type="SUPFAM" id="SSF52058">
    <property type="entry name" value="L domain-like"/>
    <property type="match status" value="1"/>
</dbReference>
<dbReference type="OrthoDB" id="25872at2759"/>
<dbReference type="SUPFAM" id="SSF54427">
    <property type="entry name" value="NTF2-like"/>
    <property type="match status" value="1"/>
</dbReference>
<keyword evidence="6" id="KW-0509">mRNA transport</keyword>
<keyword evidence="7" id="KW-0539">Nucleus</keyword>
<dbReference type="Gene3D" id="3.80.10.10">
    <property type="entry name" value="Ribonuclease Inhibitor"/>
    <property type="match status" value="1"/>
</dbReference>